<protein>
    <recommendedName>
        <fullName evidence="1">Peptidase S9 prolyl oligopeptidase catalytic domain-containing protein</fullName>
    </recommendedName>
</protein>
<keyword evidence="3" id="KW-1185">Reference proteome</keyword>
<dbReference type="Gene3D" id="3.40.50.1820">
    <property type="entry name" value="alpha/beta hydrolase"/>
    <property type="match status" value="1"/>
</dbReference>
<dbReference type="AlphaFoldDB" id="A0A5B7CRR4"/>
<dbReference type="InterPro" id="IPR050585">
    <property type="entry name" value="Xaa-Pro_dipeptidyl-ppase/CocE"/>
</dbReference>
<dbReference type="Pfam" id="PF00326">
    <property type="entry name" value="Peptidase_S9"/>
    <property type="match status" value="1"/>
</dbReference>
<accession>A0A5B7CRR4</accession>
<proteinExistence type="predicted"/>
<organism evidence="2 3">
    <name type="scientific">Portunus trituberculatus</name>
    <name type="common">Swimming crab</name>
    <name type="synonym">Neptunus trituberculatus</name>
    <dbReference type="NCBI Taxonomy" id="210409"/>
    <lineage>
        <taxon>Eukaryota</taxon>
        <taxon>Metazoa</taxon>
        <taxon>Ecdysozoa</taxon>
        <taxon>Arthropoda</taxon>
        <taxon>Crustacea</taxon>
        <taxon>Multicrustacea</taxon>
        <taxon>Malacostraca</taxon>
        <taxon>Eumalacostraca</taxon>
        <taxon>Eucarida</taxon>
        <taxon>Decapoda</taxon>
        <taxon>Pleocyemata</taxon>
        <taxon>Brachyura</taxon>
        <taxon>Eubrachyura</taxon>
        <taxon>Portunoidea</taxon>
        <taxon>Portunidae</taxon>
        <taxon>Portuninae</taxon>
        <taxon>Portunus</taxon>
    </lineage>
</organism>
<evidence type="ECO:0000313" key="3">
    <source>
        <dbReference type="Proteomes" id="UP000324222"/>
    </source>
</evidence>
<comment type="caution">
    <text evidence="2">The sequence shown here is derived from an EMBL/GenBank/DDBJ whole genome shotgun (WGS) entry which is preliminary data.</text>
</comment>
<dbReference type="SUPFAM" id="SSF53474">
    <property type="entry name" value="alpha/beta-Hydrolases"/>
    <property type="match status" value="1"/>
</dbReference>
<dbReference type="InterPro" id="IPR001375">
    <property type="entry name" value="Peptidase_S9_cat"/>
</dbReference>
<dbReference type="GO" id="GO:0008236">
    <property type="term" value="F:serine-type peptidase activity"/>
    <property type="evidence" value="ECO:0007669"/>
    <property type="project" value="InterPro"/>
</dbReference>
<feature type="domain" description="Peptidase S9 prolyl oligopeptidase catalytic" evidence="1">
    <location>
        <begin position="353"/>
        <end position="452"/>
    </location>
</feature>
<dbReference type="OrthoDB" id="416344at2759"/>
<dbReference type="PANTHER" id="PTHR43056:SF5">
    <property type="entry name" value="PEPTIDASE S9 PROLYL OLIGOPEPTIDASE CATALYTIC DOMAIN-CONTAINING PROTEIN"/>
    <property type="match status" value="1"/>
</dbReference>
<dbReference type="GO" id="GO:0006508">
    <property type="term" value="P:proteolysis"/>
    <property type="evidence" value="ECO:0007669"/>
    <property type="project" value="InterPro"/>
</dbReference>
<dbReference type="EMBL" id="VSRR010000200">
    <property type="protein sequence ID" value="MPC12150.1"/>
    <property type="molecule type" value="Genomic_DNA"/>
</dbReference>
<name>A0A5B7CRR4_PORTR</name>
<dbReference type="InterPro" id="IPR029058">
    <property type="entry name" value="AB_hydrolase_fold"/>
</dbReference>
<dbReference type="Proteomes" id="UP000324222">
    <property type="component" value="Unassembled WGS sequence"/>
</dbReference>
<sequence length="466" mass="53575">MMAWPASSDSPTDIRKVVRWTAPDYDVVSRVHEYGGGSFTVYNNTLFFSRGEDDAMYRQEGPASQPSRLTQGQKKRYADGVYSPEWNALFLVMEDHSQVEEGGLQEPRNSIVMVDASSGKEKIIVEHADFFASPRITQDGLHLVWIQWNHPRMPWDENQMFVAGLKEHETDITISRFFQHGSMMTPFFDQNNELFYVHDSTGWWNLYWVNRRGFEINLTPQSLEVGWPTWRLGRQAYDINPRLGAREAVVICGHDLTVVDLRKQKRRVIKTGYTTYSLGVAYSKAGDKVYTVASDGSRHARLVEVEVRTGRTRDVSQASDAEVEKGYISTARLMQFPTTQGDFAYGYLYSPKFKKNYMEALIGNLDRHKDRYVTRSPLRNYERLEVPMIFFHGANDKVVPPDQVRGMYNLVKTKQLPAAFIVFDDEGHVFTHRDSLSRALEAEFYFFAMVFNFTPADIVSDVSIGH</sequence>
<reference evidence="2 3" key="1">
    <citation type="submission" date="2019-05" db="EMBL/GenBank/DDBJ databases">
        <title>Another draft genome of Portunus trituberculatus and its Hox gene families provides insights of decapod evolution.</title>
        <authorList>
            <person name="Jeong J.-H."/>
            <person name="Song I."/>
            <person name="Kim S."/>
            <person name="Choi T."/>
            <person name="Kim D."/>
            <person name="Ryu S."/>
            <person name="Kim W."/>
        </authorList>
    </citation>
    <scope>NUCLEOTIDE SEQUENCE [LARGE SCALE GENOMIC DNA]</scope>
    <source>
        <tissue evidence="2">Muscle</tissue>
    </source>
</reference>
<evidence type="ECO:0000313" key="2">
    <source>
        <dbReference type="EMBL" id="MPC12150.1"/>
    </source>
</evidence>
<evidence type="ECO:0000259" key="1">
    <source>
        <dbReference type="Pfam" id="PF00326"/>
    </source>
</evidence>
<dbReference type="PANTHER" id="PTHR43056">
    <property type="entry name" value="PEPTIDASE S9 PROLYL OLIGOPEPTIDASE"/>
    <property type="match status" value="1"/>
</dbReference>
<gene>
    <name evidence="2" type="ORF">E2C01_004828</name>
</gene>
<dbReference type="SUPFAM" id="SSF82171">
    <property type="entry name" value="DPP6 N-terminal domain-like"/>
    <property type="match status" value="1"/>
</dbReference>